<dbReference type="CDD" id="cd11720">
    <property type="entry name" value="FANCI"/>
    <property type="match status" value="1"/>
</dbReference>
<dbReference type="Pfam" id="PF14676">
    <property type="entry name" value="FANCI_S2"/>
    <property type="match status" value="1"/>
</dbReference>
<keyword evidence="9" id="KW-1185">Reference proteome</keyword>
<comment type="caution">
    <text evidence="8">The sequence shown here is derived from an EMBL/GenBank/DDBJ whole genome shotgun (WGS) entry which is preliminary data.</text>
</comment>
<dbReference type="InterPro" id="IPR029313">
    <property type="entry name" value="FANCI_S3"/>
</dbReference>
<evidence type="ECO:0000259" key="6">
    <source>
        <dbReference type="Pfam" id="PF14679"/>
    </source>
</evidence>
<dbReference type="Pfam" id="PF14679">
    <property type="entry name" value="FANCI_HD1"/>
    <property type="match status" value="1"/>
</dbReference>
<dbReference type="Pfam" id="PF14675">
    <property type="entry name" value="FANCI_S1"/>
    <property type="match status" value="1"/>
</dbReference>
<evidence type="ECO:0000259" key="2">
    <source>
        <dbReference type="Pfam" id="PF14675"/>
    </source>
</evidence>
<dbReference type="InterPro" id="IPR026171">
    <property type="entry name" value="FANCI"/>
</dbReference>
<feature type="domain" description="FANCI solenoid 1" evidence="2">
    <location>
        <begin position="61"/>
        <end position="283"/>
    </location>
</feature>
<feature type="domain" description="FANCI solenoid 4" evidence="5">
    <location>
        <begin position="1042"/>
        <end position="1282"/>
    </location>
</feature>
<dbReference type="PANTHER" id="PTHR21818">
    <property type="entry name" value="BC025462 PROTEIN"/>
    <property type="match status" value="1"/>
</dbReference>
<proteinExistence type="predicted"/>
<gene>
    <name evidence="8" type="ORF">TKK_019177</name>
</gene>
<evidence type="ECO:0000313" key="8">
    <source>
        <dbReference type="EMBL" id="KAL3385184.1"/>
    </source>
</evidence>
<dbReference type="EMBL" id="JBJJXI010000159">
    <property type="protein sequence ID" value="KAL3385184.1"/>
    <property type="molecule type" value="Genomic_DNA"/>
</dbReference>
<name>A0ABD2VWT8_9HYME</name>
<dbReference type="Pfam" id="PF14680">
    <property type="entry name" value="FANCI_HD2"/>
    <property type="match status" value="1"/>
</dbReference>
<dbReference type="PANTHER" id="PTHR21818:SF0">
    <property type="entry name" value="FANCONI ANEMIA GROUP I PROTEIN"/>
    <property type="match status" value="1"/>
</dbReference>
<feature type="domain" description="FANCI solenoid 2" evidence="3">
    <location>
        <begin position="379"/>
        <end position="526"/>
    </location>
</feature>
<evidence type="ECO:0000259" key="7">
    <source>
        <dbReference type="Pfam" id="PF14680"/>
    </source>
</evidence>
<evidence type="ECO:0008006" key="10">
    <source>
        <dbReference type="Google" id="ProtNLM"/>
    </source>
</evidence>
<evidence type="ECO:0000259" key="3">
    <source>
        <dbReference type="Pfam" id="PF14676"/>
    </source>
</evidence>
<feature type="region of interest" description="Disordered" evidence="1">
    <location>
        <begin position="773"/>
        <end position="800"/>
    </location>
</feature>
<feature type="domain" description="FANCI helical" evidence="6">
    <location>
        <begin position="292"/>
        <end position="371"/>
    </location>
</feature>
<protein>
    <recommendedName>
        <fullName evidence="10">FANCI solenoid 1 domain-containing protein</fullName>
    </recommendedName>
</protein>
<accession>A0ABD2VWT8</accession>
<dbReference type="Proteomes" id="UP001627154">
    <property type="component" value="Unassembled WGS sequence"/>
</dbReference>
<dbReference type="Pfam" id="PF14677">
    <property type="entry name" value="FANCI_S3"/>
    <property type="match status" value="1"/>
</dbReference>
<evidence type="ECO:0000313" key="9">
    <source>
        <dbReference type="Proteomes" id="UP001627154"/>
    </source>
</evidence>
<evidence type="ECO:0000256" key="1">
    <source>
        <dbReference type="SAM" id="MobiDB-lite"/>
    </source>
</evidence>
<dbReference type="InterPro" id="IPR029310">
    <property type="entry name" value="FANCI_HD1"/>
</dbReference>
<feature type="domain" description="FANCI helical" evidence="7">
    <location>
        <begin position="550"/>
        <end position="769"/>
    </location>
</feature>
<dbReference type="Pfam" id="PF14678">
    <property type="entry name" value="FANCI_S4"/>
    <property type="match status" value="1"/>
</dbReference>
<reference evidence="8 9" key="1">
    <citation type="journal article" date="2024" name="bioRxiv">
        <title>A reference genome for Trichogramma kaykai: A tiny desert-dwelling parasitoid wasp with competing sex-ratio distorters.</title>
        <authorList>
            <person name="Culotta J."/>
            <person name="Lindsey A.R."/>
        </authorList>
    </citation>
    <scope>NUCLEOTIDE SEQUENCE [LARGE SCALE GENOMIC DNA]</scope>
    <source>
        <strain evidence="8 9">KSX58</strain>
    </source>
</reference>
<evidence type="ECO:0000259" key="4">
    <source>
        <dbReference type="Pfam" id="PF14677"/>
    </source>
</evidence>
<organism evidence="8 9">
    <name type="scientific">Trichogramma kaykai</name>
    <dbReference type="NCBI Taxonomy" id="54128"/>
    <lineage>
        <taxon>Eukaryota</taxon>
        <taxon>Metazoa</taxon>
        <taxon>Ecdysozoa</taxon>
        <taxon>Arthropoda</taxon>
        <taxon>Hexapoda</taxon>
        <taxon>Insecta</taxon>
        <taxon>Pterygota</taxon>
        <taxon>Neoptera</taxon>
        <taxon>Endopterygota</taxon>
        <taxon>Hymenoptera</taxon>
        <taxon>Apocrita</taxon>
        <taxon>Proctotrupomorpha</taxon>
        <taxon>Chalcidoidea</taxon>
        <taxon>Trichogrammatidae</taxon>
        <taxon>Trichogramma</taxon>
    </lineage>
</organism>
<evidence type="ECO:0000259" key="5">
    <source>
        <dbReference type="Pfam" id="PF14678"/>
    </source>
</evidence>
<sequence length="1305" mass="148399">MYSQYKTLASQKPSQSKINEFVKNADFNELCQMVLKVLNTSEVTKVLDDVLRAFGKLYQFHDKRLKLIIAILDALKNIKAPTKHVDSIVSRIVIDFSQYERTHLVKLIDYCIERIRNNDDEFMSWKDIIPLVLEKLEEEKTINHRGTDVTGKEYKNIIIRSLCDIDWNPKTLSSLAKMFVDIITDVKDKSNCEIVMRALANKMMIVDLSELPPLVHQMLKLGSEHNITLLYSKLARYFAKNYSNACRSDDSQVNSDSIVDTQVSLEELQQTESTVLYHIYQSALDNTKSSLDYIKCLKSVVNAPEYILDPFVMSVLLLLSSLFEDQSLQILKQALQRQIQDEENQSHSAWLRRVSSDDISATETINRVIENSNKDRQLVLKGLVDFGFVLLGIERKCPTEKHLPWEYGSQILQKISRKRQDAGGTVLEILVDKIVRAGSNVTQYTDCLTYMCRKLTMTVLEHQVWINSLMEQLLVIPGSAASLVLQAILPLMRISGSIRDNLIMVLRKALYRKGVETRRMAVLGFLQLLKNLKLSSLTALSQSESLSSSNVASSSSFFTQATLERPSQKSNPWQNTCLCREILAILSKCFTHELEVRSHLYQELYHGIIRNPELTEYIVEFLLEHFYKYFENDEEVLPPLWFEKCSSIQGIDVVIHEPIAELIFALQKIYLKVASKESMRVDKLAAVLDSLCKRMTQTDLEHFGIDEDTDLSDNTPKTQLKIINVKLAISVYESLLTFRIASWSQNSENICGSIISLFKGYSRLVEFFKKLGKSKKGGKGKKDKEKDANDTTIKKGGKGGGSHINAKLPNTVMDLDAISKCINILYKVENPLLPANNTEALRGRIEFHQYILQSSMHLFQHVKTLKDHNLTKFLETNKHNFFNIGAILFKNFIMELKTISSFNEQLAGLGLECFKECCEIMCTTYSSELPAFLEAITGEKRSNGLSFQLQSLISPLKDIFVANIDAELPEEVVAQKVPLHVIEIISKLVKKIPFDDVKCEKVFDWLNEIAEKSDHLDVQVSAIIIQLILLIEERSIDYSETIQDICVEFCAILGKTDNSDVTSSRKYHIINEATIAIAYLAVNKILATKLQNVIWLLGRLNAEYVAMTSLEADDESNRKKIKDKEQILCRQFSFILSTFELLANVKIMPGQLSDALFKNLKNVYNFACSLAKYFKKKSTATNPAFQSVKFIPVIQGAGSALKQAIHELILHIETSQNIGKSTDTNVQRNKILKEVMVIPGVVQAIDTFDKEIILLAKKTNVDLMKYTKYDAIRDFRIKNSQVLENLANMNVSQLVNKNLIKSHDN</sequence>
<dbReference type="InterPro" id="IPR029312">
    <property type="entry name" value="FANCI_HD2"/>
</dbReference>
<dbReference type="InterPro" id="IPR029308">
    <property type="entry name" value="FANCI_S1"/>
</dbReference>
<dbReference type="InterPro" id="IPR029315">
    <property type="entry name" value="FANCI_S2"/>
</dbReference>
<dbReference type="InterPro" id="IPR029314">
    <property type="entry name" value="FANCI_S4"/>
</dbReference>
<feature type="domain" description="FANCI solenoid 3" evidence="4">
    <location>
        <begin position="812"/>
        <end position="1028"/>
    </location>
</feature>
<feature type="compositionally biased region" description="Basic and acidic residues" evidence="1">
    <location>
        <begin position="780"/>
        <end position="793"/>
    </location>
</feature>